<accession>A0AAV8ZIR0</accession>
<dbReference type="InterPro" id="IPR024733">
    <property type="entry name" value="NAGLU_tim-barrel"/>
</dbReference>
<name>A0AAV8ZIR0_9CUCU</name>
<dbReference type="Gene3D" id="1.20.120.670">
    <property type="entry name" value="N-acetyl-b-d-glucoasminidase"/>
    <property type="match status" value="1"/>
</dbReference>
<feature type="domain" description="Alpha-N-acetylglucosaminidase tim-barrel" evidence="1">
    <location>
        <begin position="1"/>
        <end position="27"/>
    </location>
</feature>
<reference evidence="2" key="1">
    <citation type="journal article" date="2023" name="Insect Mol. Biol.">
        <title>Genome sequencing provides insights into the evolution of gene families encoding plant cell wall-degrading enzymes in longhorned beetles.</title>
        <authorList>
            <person name="Shin N.R."/>
            <person name="Okamura Y."/>
            <person name="Kirsch R."/>
            <person name="Pauchet Y."/>
        </authorList>
    </citation>
    <scope>NUCLEOTIDE SEQUENCE</scope>
    <source>
        <strain evidence="2">RBIC_L_NR</strain>
    </source>
</reference>
<dbReference type="EMBL" id="JANEYF010001453">
    <property type="protein sequence ID" value="KAJ8964032.1"/>
    <property type="molecule type" value="Genomic_DNA"/>
</dbReference>
<dbReference type="PANTHER" id="PTHR12872:SF1">
    <property type="entry name" value="ALPHA-N-ACETYLGLUCOSAMINIDASE"/>
    <property type="match status" value="1"/>
</dbReference>
<dbReference type="InterPro" id="IPR007781">
    <property type="entry name" value="NAGLU"/>
</dbReference>
<sequence length="73" mass="8613">MIGTGLTPEGINQNYVIYDLMTESAWRTVPSNLTEWFVNYTTRRYGRKDQYVIEAWQLLKVSKCYEQTNLSNL</sequence>
<dbReference type="Pfam" id="PF05089">
    <property type="entry name" value="NAGLU"/>
    <property type="match status" value="1"/>
</dbReference>
<evidence type="ECO:0000313" key="2">
    <source>
        <dbReference type="EMBL" id="KAJ8964032.1"/>
    </source>
</evidence>
<proteinExistence type="predicted"/>
<evidence type="ECO:0000313" key="3">
    <source>
        <dbReference type="Proteomes" id="UP001162156"/>
    </source>
</evidence>
<dbReference type="AlphaFoldDB" id="A0AAV8ZIR0"/>
<comment type="caution">
    <text evidence="2">The sequence shown here is derived from an EMBL/GenBank/DDBJ whole genome shotgun (WGS) entry which is preliminary data.</text>
</comment>
<dbReference type="PANTHER" id="PTHR12872">
    <property type="entry name" value="ALPHA-N-ACETYLGLUCOSAMINIDASE"/>
    <property type="match status" value="1"/>
</dbReference>
<gene>
    <name evidence="2" type="ORF">NQ314_005172</name>
</gene>
<evidence type="ECO:0000259" key="1">
    <source>
        <dbReference type="Pfam" id="PF05089"/>
    </source>
</evidence>
<dbReference type="Proteomes" id="UP001162156">
    <property type="component" value="Unassembled WGS sequence"/>
</dbReference>
<protein>
    <recommendedName>
        <fullName evidence="1">Alpha-N-acetylglucosaminidase tim-barrel domain-containing protein</fullName>
    </recommendedName>
</protein>
<keyword evidence="3" id="KW-1185">Reference proteome</keyword>
<organism evidence="2 3">
    <name type="scientific">Rhamnusium bicolor</name>
    <dbReference type="NCBI Taxonomy" id="1586634"/>
    <lineage>
        <taxon>Eukaryota</taxon>
        <taxon>Metazoa</taxon>
        <taxon>Ecdysozoa</taxon>
        <taxon>Arthropoda</taxon>
        <taxon>Hexapoda</taxon>
        <taxon>Insecta</taxon>
        <taxon>Pterygota</taxon>
        <taxon>Neoptera</taxon>
        <taxon>Endopterygota</taxon>
        <taxon>Coleoptera</taxon>
        <taxon>Polyphaga</taxon>
        <taxon>Cucujiformia</taxon>
        <taxon>Chrysomeloidea</taxon>
        <taxon>Cerambycidae</taxon>
        <taxon>Lepturinae</taxon>
        <taxon>Rhagiini</taxon>
        <taxon>Rhamnusium</taxon>
    </lineage>
</organism>
<dbReference type="Gene3D" id="3.20.20.80">
    <property type="entry name" value="Glycosidases"/>
    <property type="match status" value="1"/>
</dbReference>